<dbReference type="InterPro" id="IPR003779">
    <property type="entry name" value="CMD-like"/>
</dbReference>
<protein>
    <submittedName>
        <fullName evidence="2">Carboxymuconolactone decarboxylase family protein</fullName>
    </submittedName>
</protein>
<dbReference type="Gene3D" id="1.20.1290.10">
    <property type="entry name" value="AhpD-like"/>
    <property type="match status" value="1"/>
</dbReference>
<dbReference type="Proteomes" id="UP000634134">
    <property type="component" value="Unassembled WGS sequence"/>
</dbReference>
<proteinExistence type="predicted"/>
<dbReference type="Pfam" id="PF02627">
    <property type="entry name" value="CMD"/>
    <property type="match status" value="1"/>
</dbReference>
<gene>
    <name evidence="2" type="ORF">IEE83_05600</name>
</gene>
<dbReference type="PANTHER" id="PTHR34846">
    <property type="entry name" value="4-CARBOXYMUCONOLACTONE DECARBOXYLASE FAMILY PROTEIN (AFU_ORTHOLOGUE AFUA_6G11590)"/>
    <property type="match status" value="1"/>
</dbReference>
<organism evidence="2 3">
    <name type="scientific">Dyadobacter subterraneus</name>
    <dbReference type="NCBI Taxonomy" id="2773304"/>
    <lineage>
        <taxon>Bacteria</taxon>
        <taxon>Pseudomonadati</taxon>
        <taxon>Bacteroidota</taxon>
        <taxon>Cytophagia</taxon>
        <taxon>Cytophagales</taxon>
        <taxon>Spirosomataceae</taxon>
        <taxon>Dyadobacter</taxon>
    </lineage>
</organism>
<reference evidence="3" key="1">
    <citation type="submission" date="2023-07" db="EMBL/GenBank/DDBJ databases">
        <title>Dyadobacter sp. nov 'subterranea' isolated from contaminted grondwater.</title>
        <authorList>
            <person name="Szabo I."/>
            <person name="Al-Omari J."/>
            <person name="Szerdahelyi S.G."/>
            <person name="Rado J."/>
        </authorList>
    </citation>
    <scope>NUCLEOTIDE SEQUENCE [LARGE SCALE GENOMIC DNA]</scope>
    <source>
        <strain evidence="3">UP-52</strain>
    </source>
</reference>
<dbReference type="InterPro" id="IPR004675">
    <property type="entry name" value="AhpD_core"/>
</dbReference>
<comment type="caution">
    <text evidence="2">The sequence shown here is derived from an EMBL/GenBank/DDBJ whole genome shotgun (WGS) entry which is preliminary data.</text>
</comment>
<dbReference type="SUPFAM" id="SSF69118">
    <property type="entry name" value="AhpD-like"/>
    <property type="match status" value="1"/>
</dbReference>
<evidence type="ECO:0000259" key="1">
    <source>
        <dbReference type="Pfam" id="PF02627"/>
    </source>
</evidence>
<keyword evidence="3" id="KW-1185">Reference proteome</keyword>
<dbReference type="NCBIfam" id="TIGR00778">
    <property type="entry name" value="ahpD_dom"/>
    <property type="match status" value="1"/>
</dbReference>
<dbReference type="PANTHER" id="PTHR34846:SF10">
    <property type="entry name" value="CYTOPLASMIC PROTEIN"/>
    <property type="match status" value="1"/>
</dbReference>
<evidence type="ECO:0000313" key="2">
    <source>
        <dbReference type="EMBL" id="MBE9461351.1"/>
    </source>
</evidence>
<evidence type="ECO:0000313" key="3">
    <source>
        <dbReference type="Proteomes" id="UP000634134"/>
    </source>
</evidence>
<name>A0ABR9W7A6_9BACT</name>
<dbReference type="RefSeq" id="WP_194119621.1">
    <property type="nucleotide sequence ID" value="NZ_JACYGY010000001.1"/>
</dbReference>
<feature type="domain" description="Carboxymuconolactone decarboxylase-like" evidence="1">
    <location>
        <begin position="12"/>
        <end position="94"/>
    </location>
</feature>
<accession>A0ABR9W7A6</accession>
<dbReference type="InterPro" id="IPR029032">
    <property type="entry name" value="AhpD-like"/>
</dbReference>
<sequence>MSTRLLIFKAFPDGFNALNAMDKVIRESGIDKWYQELIKIRASHINGCAFCLDKHTKDALALDINPRKINLIPVWREATDHFSEEEQTILKLTEEITFIHDDGLSDEVYNDSIRLFGEVLTAELVMAATVINAWNRIGVGLKMQPKF</sequence>
<dbReference type="EMBL" id="JACYGY010000001">
    <property type="protein sequence ID" value="MBE9461351.1"/>
    <property type="molecule type" value="Genomic_DNA"/>
</dbReference>